<name>A0A6M0GZJ8_9CLOT</name>
<protein>
    <submittedName>
        <fullName evidence="1">Clo7bot family Cys-rich peptide</fullName>
    </submittedName>
</protein>
<dbReference type="Proteomes" id="UP000481872">
    <property type="component" value="Unassembled WGS sequence"/>
</dbReference>
<reference evidence="1 2" key="1">
    <citation type="submission" date="2020-02" db="EMBL/GenBank/DDBJ databases">
        <title>Genome assembly of a novel Clostridium senegalense strain.</title>
        <authorList>
            <person name="Gupta T.B."/>
            <person name="Jauregui R."/>
            <person name="Maclean P."/>
            <person name="Nawarathana A."/>
            <person name="Brightwell G."/>
        </authorList>
    </citation>
    <scope>NUCLEOTIDE SEQUENCE [LARGE SCALE GENOMIC DNA]</scope>
    <source>
        <strain evidence="1 2">AGRFS4</strain>
    </source>
</reference>
<comment type="caution">
    <text evidence="1">The sequence shown here is derived from an EMBL/GenBank/DDBJ whole genome shotgun (WGS) entry which is preliminary data.</text>
</comment>
<accession>A0A6M0GZJ8</accession>
<dbReference type="InterPro" id="IPR027601">
    <property type="entry name" value="Clo7Bot_mod_Cys"/>
</dbReference>
<sequence length="38" mass="4269">MKYVKKPAEKFSKGYCLICSGNCINDCVGQTICQYAFN</sequence>
<organism evidence="1 2">
    <name type="scientific">Clostridium senegalense</name>
    <dbReference type="NCBI Taxonomy" id="1465809"/>
    <lineage>
        <taxon>Bacteria</taxon>
        <taxon>Bacillati</taxon>
        <taxon>Bacillota</taxon>
        <taxon>Clostridia</taxon>
        <taxon>Eubacteriales</taxon>
        <taxon>Clostridiaceae</taxon>
        <taxon>Clostridium</taxon>
    </lineage>
</organism>
<evidence type="ECO:0000313" key="2">
    <source>
        <dbReference type="Proteomes" id="UP000481872"/>
    </source>
</evidence>
<keyword evidence="2" id="KW-1185">Reference proteome</keyword>
<dbReference type="AlphaFoldDB" id="A0A6M0GZJ8"/>
<gene>
    <name evidence="1" type="ORF">G3M99_00050</name>
</gene>
<evidence type="ECO:0000313" key="1">
    <source>
        <dbReference type="EMBL" id="NEU03263.1"/>
    </source>
</evidence>
<proteinExistence type="predicted"/>
<dbReference type="RefSeq" id="WP_081496223.1">
    <property type="nucleotide sequence ID" value="NZ_CABKRL010000001.1"/>
</dbReference>
<dbReference type="NCBIfam" id="TIGR04333">
    <property type="entry name" value="Clo7Bot_mod_Cys"/>
    <property type="match status" value="1"/>
</dbReference>
<dbReference type="EMBL" id="JAAGPU010000001">
    <property type="protein sequence ID" value="NEU03263.1"/>
    <property type="molecule type" value="Genomic_DNA"/>
</dbReference>